<protein>
    <recommendedName>
        <fullName evidence="2">IS66 family transposase ISBaps1</fullName>
    </recommendedName>
</protein>
<dbReference type="Pfam" id="PF05717">
    <property type="entry name" value="TnpB_IS66"/>
    <property type="match status" value="1"/>
</dbReference>
<name>A0A645BVQ2_9ZZZZ</name>
<organism evidence="1">
    <name type="scientific">bioreactor metagenome</name>
    <dbReference type="NCBI Taxonomy" id="1076179"/>
    <lineage>
        <taxon>unclassified sequences</taxon>
        <taxon>metagenomes</taxon>
        <taxon>ecological metagenomes</taxon>
    </lineage>
</organism>
<gene>
    <name evidence="1" type="ORF">SDC9_116287</name>
</gene>
<evidence type="ECO:0008006" key="2">
    <source>
        <dbReference type="Google" id="ProtNLM"/>
    </source>
</evidence>
<comment type="caution">
    <text evidence="1">The sequence shown here is derived from an EMBL/GenBank/DDBJ whole genome shotgun (WGS) entry which is preliminary data.</text>
</comment>
<sequence>MIFLDAKDYDHYICCGNTDMRLGSQALAYVVRDQLGMDVFGKSIFLFCGSRSRVVKVLVWDNGFVLLHKRLCEGTFRWPRSEGEARLVSREDVLRILAGEDVFRRVPSQEGRSEF</sequence>
<dbReference type="AlphaFoldDB" id="A0A645BVQ2"/>
<reference evidence="1" key="1">
    <citation type="submission" date="2019-08" db="EMBL/GenBank/DDBJ databases">
        <authorList>
            <person name="Kucharzyk K."/>
            <person name="Murdoch R.W."/>
            <person name="Higgins S."/>
            <person name="Loffler F."/>
        </authorList>
    </citation>
    <scope>NUCLEOTIDE SEQUENCE</scope>
</reference>
<evidence type="ECO:0000313" key="1">
    <source>
        <dbReference type="EMBL" id="MPM69342.1"/>
    </source>
</evidence>
<proteinExistence type="predicted"/>
<dbReference type="EMBL" id="VSSQ01022807">
    <property type="protein sequence ID" value="MPM69342.1"/>
    <property type="molecule type" value="Genomic_DNA"/>
</dbReference>
<dbReference type="NCBIfam" id="NF033819">
    <property type="entry name" value="IS66_TnpB"/>
    <property type="match status" value="1"/>
</dbReference>
<dbReference type="PANTHER" id="PTHR36455:SF1">
    <property type="entry name" value="BLR8292 PROTEIN"/>
    <property type="match status" value="1"/>
</dbReference>
<dbReference type="PANTHER" id="PTHR36455">
    <property type="match status" value="1"/>
</dbReference>
<dbReference type="InterPro" id="IPR008878">
    <property type="entry name" value="Transposase_IS66_Orf2"/>
</dbReference>
<accession>A0A645BVQ2</accession>